<dbReference type="InterPro" id="IPR050743">
    <property type="entry name" value="2-oxoacid_DH_E2_comp"/>
</dbReference>
<feature type="domain" description="Lipoyl-binding" evidence="6">
    <location>
        <begin position="3"/>
        <end position="78"/>
    </location>
</feature>
<gene>
    <name evidence="7" type="ORF">E3O32_12445</name>
</gene>
<keyword evidence="2" id="KW-0808">Transferase</keyword>
<evidence type="ECO:0000256" key="5">
    <source>
        <dbReference type="SAM" id="MobiDB-lite"/>
    </source>
</evidence>
<keyword evidence="3" id="KW-0450">Lipoyl</keyword>
<dbReference type="AlphaFoldDB" id="A0A4V3ICP2"/>
<dbReference type="InterPro" id="IPR000089">
    <property type="entry name" value="Biotin_lipoyl"/>
</dbReference>
<dbReference type="Gene3D" id="2.40.50.100">
    <property type="match status" value="1"/>
</dbReference>
<proteinExistence type="predicted"/>
<dbReference type="CDD" id="cd06849">
    <property type="entry name" value="lipoyl_domain"/>
    <property type="match status" value="1"/>
</dbReference>
<accession>A0A4V3ICP2</accession>
<dbReference type="PANTHER" id="PTHR43178">
    <property type="entry name" value="DIHYDROLIPOAMIDE ACETYLTRANSFERASE COMPONENT OF PYRUVATE DEHYDROGENASE COMPLEX"/>
    <property type="match status" value="1"/>
</dbReference>
<name>A0A4V3ICP2_9MICO</name>
<dbReference type="GO" id="GO:0005737">
    <property type="term" value="C:cytoplasm"/>
    <property type="evidence" value="ECO:0007669"/>
    <property type="project" value="TreeGrafter"/>
</dbReference>
<organism evidence="7 8">
    <name type="scientific">Cryobacterium mannosilyticum</name>
    <dbReference type="NCBI Taxonomy" id="1259190"/>
    <lineage>
        <taxon>Bacteria</taxon>
        <taxon>Bacillati</taxon>
        <taxon>Actinomycetota</taxon>
        <taxon>Actinomycetes</taxon>
        <taxon>Micrococcales</taxon>
        <taxon>Microbacteriaceae</taxon>
        <taxon>Cryobacterium</taxon>
    </lineage>
</organism>
<dbReference type="InterPro" id="IPR003016">
    <property type="entry name" value="2-oxoA_DH_lipoyl-BS"/>
</dbReference>
<dbReference type="InterPro" id="IPR011053">
    <property type="entry name" value="Single_hybrid_motif"/>
</dbReference>
<evidence type="ECO:0000256" key="4">
    <source>
        <dbReference type="ARBA" id="ARBA00023315"/>
    </source>
</evidence>
<feature type="region of interest" description="Disordered" evidence="5">
    <location>
        <begin position="79"/>
        <end position="104"/>
    </location>
</feature>
<comment type="cofactor">
    <cofactor evidence="1">
        <name>(R)-lipoate</name>
        <dbReference type="ChEBI" id="CHEBI:83088"/>
    </cofactor>
</comment>
<dbReference type="Pfam" id="PF00364">
    <property type="entry name" value="Biotin_lipoyl"/>
    <property type="match status" value="1"/>
</dbReference>
<dbReference type="EMBL" id="SOFM01000038">
    <property type="protein sequence ID" value="TFC02035.1"/>
    <property type="molecule type" value="Genomic_DNA"/>
</dbReference>
<keyword evidence="8" id="KW-1185">Reference proteome</keyword>
<evidence type="ECO:0000259" key="6">
    <source>
        <dbReference type="PROSITE" id="PS50968"/>
    </source>
</evidence>
<protein>
    <submittedName>
        <fullName evidence="7">2-oxo acid dehydrogenase subunit E2</fullName>
    </submittedName>
</protein>
<comment type="caution">
    <text evidence="7">The sequence shown here is derived from an EMBL/GenBank/DDBJ whole genome shotgun (WGS) entry which is preliminary data.</text>
</comment>
<evidence type="ECO:0000313" key="8">
    <source>
        <dbReference type="Proteomes" id="UP000297643"/>
    </source>
</evidence>
<dbReference type="PROSITE" id="PS00189">
    <property type="entry name" value="LIPOYL"/>
    <property type="match status" value="1"/>
</dbReference>
<dbReference type="GO" id="GO:0016407">
    <property type="term" value="F:acetyltransferase activity"/>
    <property type="evidence" value="ECO:0007669"/>
    <property type="project" value="TreeGrafter"/>
</dbReference>
<evidence type="ECO:0000256" key="2">
    <source>
        <dbReference type="ARBA" id="ARBA00022679"/>
    </source>
</evidence>
<dbReference type="PROSITE" id="PS50968">
    <property type="entry name" value="BIOTINYL_LIPOYL"/>
    <property type="match status" value="1"/>
</dbReference>
<evidence type="ECO:0000256" key="3">
    <source>
        <dbReference type="ARBA" id="ARBA00022823"/>
    </source>
</evidence>
<dbReference type="GO" id="GO:0031405">
    <property type="term" value="F:lipoic acid binding"/>
    <property type="evidence" value="ECO:0007669"/>
    <property type="project" value="TreeGrafter"/>
</dbReference>
<dbReference type="Proteomes" id="UP000297643">
    <property type="component" value="Unassembled WGS sequence"/>
</dbReference>
<evidence type="ECO:0000256" key="1">
    <source>
        <dbReference type="ARBA" id="ARBA00001938"/>
    </source>
</evidence>
<reference evidence="7 8" key="1">
    <citation type="submission" date="2019-03" db="EMBL/GenBank/DDBJ databases">
        <title>Genomics of glacier-inhabiting Cryobacterium strains.</title>
        <authorList>
            <person name="Liu Q."/>
            <person name="Xin Y.-H."/>
        </authorList>
    </citation>
    <scope>NUCLEOTIDE SEQUENCE [LARGE SCALE GENOMIC DNA]</scope>
    <source>
        <strain evidence="7 8">RHLT2-21</strain>
    </source>
</reference>
<feature type="non-terminal residue" evidence="7">
    <location>
        <position position="125"/>
    </location>
</feature>
<keyword evidence="4" id="KW-0012">Acyltransferase</keyword>
<evidence type="ECO:0000313" key="7">
    <source>
        <dbReference type="EMBL" id="TFC02035.1"/>
    </source>
</evidence>
<sequence>MMTNDFILPDLGEGLTEAEIVSWLVSVGDTIAIDQPVVEVESAKSIVELPSPFGGVVKALFGEAGQVIHSGQVLLSVTDAGAPPTESTLSGSAPAATPGAAPAPALAASAPAASASAASASAASA</sequence>
<dbReference type="SUPFAM" id="SSF51230">
    <property type="entry name" value="Single hybrid motif"/>
    <property type="match status" value="1"/>
</dbReference>
<dbReference type="PANTHER" id="PTHR43178:SF5">
    <property type="entry name" value="LIPOAMIDE ACYLTRANSFERASE COMPONENT OF BRANCHED-CHAIN ALPHA-KETO ACID DEHYDROGENASE COMPLEX, MITOCHONDRIAL"/>
    <property type="match status" value="1"/>
</dbReference>
<feature type="compositionally biased region" description="Low complexity" evidence="5">
    <location>
        <begin position="89"/>
        <end position="104"/>
    </location>
</feature>
<dbReference type="RefSeq" id="WP_338145197.1">
    <property type="nucleotide sequence ID" value="NZ_SOFM01000038.1"/>
</dbReference>